<name>A0A9N9T5H1_DIABA</name>
<protein>
    <submittedName>
        <fullName evidence="1">Uncharacterized protein</fullName>
    </submittedName>
</protein>
<dbReference type="AlphaFoldDB" id="A0A9N9T5H1"/>
<accession>A0A9N9T5H1</accession>
<dbReference type="EMBL" id="OU898283">
    <property type="protein sequence ID" value="CAG9839063.1"/>
    <property type="molecule type" value="Genomic_DNA"/>
</dbReference>
<evidence type="ECO:0000313" key="1">
    <source>
        <dbReference type="EMBL" id="CAG9839063.1"/>
    </source>
</evidence>
<proteinExistence type="predicted"/>
<dbReference type="Proteomes" id="UP001153709">
    <property type="component" value="Chromosome 8"/>
</dbReference>
<sequence>MALVAQFVVSPIMEIDIQQFAACVMQNFGEDIAATEMEVIEFQKDLALKSLVLSIECIWPIRVQFLRELHKNAKQGCVPSNDEEFLEVENLIPENKSESCSPTGQKNILEEDLNLSDDSAADPDYVLLKENFMKHSVINLQNDESNSNTENLPVLQTLTSSNNTKKKSITKRKRRM</sequence>
<gene>
    <name evidence="1" type="ORF">DIABBA_LOCUS11868</name>
</gene>
<reference evidence="1" key="1">
    <citation type="submission" date="2022-01" db="EMBL/GenBank/DDBJ databases">
        <authorList>
            <person name="King R."/>
        </authorList>
    </citation>
    <scope>NUCLEOTIDE SEQUENCE</scope>
</reference>
<dbReference type="OrthoDB" id="6772448at2759"/>
<keyword evidence="2" id="KW-1185">Reference proteome</keyword>
<evidence type="ECO:0000313" key="2">
    <source>
        <dbReference type="Proteomes" id="UP001153709"/>
    </source>
</evidence>
<organism evidence="1 2">
    <name type="scientific">Diabrotica balteata</name>
    <name type="common">Banded cucumber beetle</name>
    <dbReference type="NCBI Taxonomy" id="107213"/>
    <lineage>
        <taxon>Eukaryota</taxon>
        <taxon>Metazoa</taxon>
        <taxon>Ecdysozoa</taxon>
        <taxon>Arthropoda</taxon>
        <taxon>Hexapoda</taxon>
        <taxon>Insecta</taxon>
        <taxon>Pterygota</taxon>
        <taxon>Neoptera</taxon>
        <taxon>Endopterygota</taxon>
        <taxon>Coleoptera</taxon>
        <taxon>Polyphaga</taxon>
        <taxon>Cucujiformia</taxon>
        <taxon>Chrysomeloidea</taxon>
        <taxon>Chrysomelidae</taxon>
        <taxon>Galerucinae</taxon>
        <taxon>Diabroticina</taxon>
        <taxon>Diabroticites</taxon>
        <taxon>Diabrotica</taxon>
    </lineage>
</organism>